<feature type="region of interest" description="Disordered" evidence="1">
    <location>
        <begin position="208"/>
        <end position="232"/>
    </location>
</feature>
<feature type="region of interest" description="Disordered" evidence="1">
    <location>
        <begin position="632"/>
        <end position="656"/>
    </location>
</feature>
<reference evidence="2" key="2">
    <citation type="journal article" date="2023" name="IMA Fungus">
        <title>Comparative genomic study of the Penicillium genus elucidates a diverse pangenome and 15 lateral gene transfer events.</title>
        <authorList>
            <person name="Petersen C."/>
            <person name="Sorensen T."/>
            <person name="Nielsen M.R."/>
            <person name="Sondergaard T.E."/>
            <person name="Sorensen J.L."/>
            <person name="Fitzpatrick D.A."/>
            <person name="Frisvad J.C."/>
            <person name="Nielsen K.L."/>
        </authorList>
    </citation>
    <scope>NUCLEOTIDE SEQUENCE</scope>
    <source>
        <strain evidence="2">IBT 19713</strain>
    </source>
</reference>
<keyword evidence="3" id="KW-1185">Reference proteome</keyword>
<dbReference type="EMBL" id="JAPQKS010000005">
    <property type="protein sequence ID" value="KAJ5225523.1"/>
    <property type="molecule type" value="Genomic_DNA"/>
</dbReference>
<feature type="compositionally biased region" description="Pro residues" evidence="1">
    <location>
        <begin position="483"/>
        <end position="492"/>
    </location>
</feature>
<feature type="region of interest" description="Disordered" evidence="1">
    <location>
        <begin position="458"/>
        <end position="513"/>
    </location>
</feature>
<reference evidence="2" key="1">
    <citation type="submission" date="2022-11" db="EMBL/GenBank/DDBJ databases">
        <authorList>
            <person name="Petersen C."/>
        </authorList>
    </citation>
    <scope>NUCLEOTIDE SEQUENCE</scope>
    <source>
        <strain evidence="2">IBT 19713</strain>
    </source>
</reference>
<evidence type="ECO:0000256" key="1">
    <source>
        <dbReference type="SAM" id="MobiDB-lite"/>
    </source>
</evidence>
<feature type="compositionally biased region" description="Basic and acidic residues" evidence="1">
    <location>
        <begin position="497"/>
        <end position="513"/>
    </location>
</feature>
<feature type="region of interest" description="Disordered" evidence="1">
    <location>
        <begin position="161"/>
        <end position="189"/>
    </location>
</feature>
<feature type="compositionally biased region" description="Polar residues" evidence="1">
    <location>
        <begin position="642"/>
        <end position="656"/>
    </location>
</feature>
<dbReference type="AlphaFoldDB" id="A0A9W9NT61"/>
<sequence length="685" mass="71572">MNQNGFHLRRTAGFEPHVGGTALGGPSGNDDDGSFDLPYGGNVAVNTHVNEFGKDDHSINIKDKHVYEAPKYAGPPIGPGAGPFPHHAFGPGAGPFPKRSWGQGGTAMGGPSGNDEGQSFNMPITGIFNTEVNESNEDDHSIDIKNKDVHPPPIVEHVAPPHPAAEFGHGPRIGGPAGPSSHPPFRGADNQAPPEHFHIAATEFDKRFAPGGTALGGPGGGDEPGFPGPISGGTALGGPSGDDDGLNFGKPHTAHIHTNVEEYSKDDHSIDIKHKDIVPPPVFFGRPGFGAPFKRGLLPHEGGTALGGPSGDDGGQEFNMPITVETNTEVSEAYKDDHSIDLKNEDITTPPPFEPFGGPGPVLPPGGGHPWRRAYAPDASARFAGEPGGTALGGPSGDDDGINFDDGTDVGVDSNVNEHHSDNHAIKIDTTNVHPPFHVHEAPQWNWWSYEDQQAAAPAPVVKQPTGYPVPQPEHPVDSAPQPEHPAPPAPPAKVEVPAEEHPALPPREEHQEQCSAEVREVVHTVTKTQYREVQATETIYKQPYVSEAVQTAAASTAVVPMHRVHSSMVHASVPASSVSYVYVRPEGTSAMYSMIPVHVPMATPSSASYMGAMMTPVSGAPYMSMATPVSHAPNMRPSGASPEQSNAPKASPSSNTLFTGAGARISGGVVSAAAAVMGVLAFVL</sequence>
<proteinExistence type="predicted"/>
<feature type="compositionally biased region" description="Gly residues" evidence="1">
    <location>
        <begin position="213"/>
        <end position="223"/>
    </location>
</feature>
<comment type="caution">
    <text evidence="2">The sequence shown here is derived from an EMBL/GenBank/DDBJ whole genome shotgun (WGS) entry which is preliminary data.</text>
</comment>
<dbReference type="OrthoDB" id="4366934at2759"/>
<protein>
    <recommendedName>
        <fullName evidence="4">GPI anchored protein</fullName>
    </recommendedName>
</protein>
<feature type="region of interest" description="Disordered" evidence="1">
    <location>
        <begin position="1"/>
        <end position="36"/>
    </location>
</feature>
<evidence type="ECO:0000313" key="2">
    <source>
        <dbReference type="EMBL" id="KAJ5225523.1"/>
    </source>
</evidence>
<evidence type="ECO:0008006" key="4">
    <source>
        <dbReference type="Google" id="ProtNLM"/>
    </source>
</evidence>
<feature type="compositionally biased region" description="Gly residues" evidence="1">
    <location>
        <begin position="386"/>
        <end position="396"/>
    </location>
</feature>
<dbReference type="GeneID" id="83203347"/>
<evidence type="ECO:0000313" key="3">
    <source>
        <dbReference type="Proteomes" id="UP001150941"/>
    </source>
</evidence>
<dbReference type="RefSeq" id="XP_058328934.1">
    <property type="nucleotide sequence ID" value="XM_058476044.1"/>
</dbReference>
<dbReference type="Proteomes" id="UP001150941">
    <property type="component" value="Unassembled WGS sequence"/>
</dbReference>
<organism evidence="2 3">
    <name type="scientific">Penicillium chermesinum</name>
    <dbReference type="NCBI Taxonomy" id="63820"/>
    <lineage>
        <taxon>Eukaryota</taxon>
        <taxon>Fungi</taxon>
        <taxon>Dikarya</taxon>
        <taxon>Ascomycota</taxon>
        <taxon>Pezizomycotina</taxon>
        <taxon>Eurotiomycetes</taxon>
        <taxon>Eurotiomycetidae</taxon>
        <taxon>Eurotiales</taxon>
        <taxon>Aspergillaceae</taxon>
        <taxon>Penicillium</taxon>
    </lineage>
</organism>
<gene>
    <name evidence="2" type="ORF">N7468_006748</name>
</gene>
<feature type="compositionally biased region" description="Acidic residues" evidence="1">
    <location>
        <begin position="397"/>
        <end position="408"/>
    </location>
</feature>
<name>A0A9W9NT61_9EURO</name>
<accession>A0A9W9NT61</accession>
<feature type="region of interest" description="Disordered" evidence="1">
    <location>
        <begin position="381"/>
        <end position="418"/>
    </location>
</feature>